<gene>
    <name evidence="6" type="ORF">C0V70_15990</name>
</gene>
<reference evidence="6 7" key="1">
    <citation type="submission" date="2018-01" db="EMBL/GenBank/DDBJ databases">
        <title>Complete genome sequence of Bacteriovorax stolpii DSM12778.</title>
        <authorList>
            <person name="Tang B."/>
            <person name="Chang J."/>
        </authorList>
    </citation>
    <scope>NUCLEOTIDE SEQUENCE [LARGE SCALE GENOMIC DNA]</scope>
    <source>
        <strain evidence="6 7">DSM 12778</strain>
    </source>
</reference>
<dbReference type="AlphaFoldDB" id="A0A2K9NVN2"/>
<sequence length="446" mass="50385">MIEPKFSVPKIIDFCCITLIVLIFVSKLSFKWMQIVPYSIPPFIFQYGLHPFINFGLQVVIALILIYYWLKNRSNFPLSKFYKVFIWTLIAILTIQTLFQITLVNVTQSVLVQLGGLGMAIMLILIYGVIVPAVFPLRKFCDWMNKASTFLVITSVLFLPILFPFMFRGGRFVGFFKHIPHMVTASTASFIFFFPKIFQDKPWTLKNNTLLKILGLFIITLAVLATSTKAAFGTIVITGFVGILIYGSKKRSVRLFKFTFLSCLLISILLVGAPTSQFMYEVTTGKTGFGLRPAQDGVSTRMDEVFRGWTMFEQSPYFGHGLLYKFFSGAKEGIEVESYNSFKDPHNLFVSAGVIGGYPLLILSIIAYLLMIVGVLKGLKEDDIDRQTMALFLLSHLPVFIIYHANFSLGGMGDRIYWMVFGYLGQEWGSIIKKPIKISDGVGNPQ</sequence>
<evidence type="ECO:0000259" key="5">
    <source>
        <dbReference type="Pfam" id="PF04932"/>
    </source>
</evidence>
<dbReference type="Pfam" id="PF04932">
    <property type="entry name" value="Wzy_C"/>
    <property type="match status" value="1"/>
</dbReference>
<dbReference type="GO" id="GO:0016020">
    <property type="term" value="C:membrane"/>
    <property type="evidence" value="ECO:0007669"/>
    <property type="project" value="UniProtKB-SubCell"/>
</dbReference>
<proteinExistence type="predicted"/>
<dbReference type="KEGG" id="bsto:C0V70_15990"/>
<evidence type="ECO:0000256" key="2">
    <source>
        <dbReference type="ARBA" id="ARBA00022692"/>
    </source>
</evidence>
<name>A0A2K9NVN2_BACTC</name>
<evidence type="ECO:0000256" key="4">
    <source>
        <dbReference type="ARBA" id="ARBA00023136"/>
    </source>
</evidence>
<protein>
    <recommendedName>
        <fullName evidence="5">O-antigen ligase-related domain-containing protein</fullName>
    </recommendedName>
</protein>
<feature type="domain" description="O-antigen ligase-related" evidence="5">
    <location>
        <begin position="215"/>
        <end position="363"/>
    </location>
</feature>
<keyword evidence="7" id="KW-1185">Reference proteome</keyword>
<dbReference type="OrthoDB" id="5288673at2"/>
<evidence type="ECO:0000256" key="3">
    <source>
        <dbReference type="ARBA" id="ARBA00022989"/>
    </source>
</evidence>
<accession>A0A2K9NVN2</accession>
<evidence type="ECO:0000313" key="6">
    <source>
        <dbReference type="EMBL" id="AUN99579.1"/>
    </source>
</evidence>
<dbReference type="InterPro" id="IPR007016">
    <property type="entry name" value="O-antigen_ligase-rel_domated"/>
</dbReference>
<dbReference type="RefSeq" id="WP_102244870.1">
    <property type="nucleotide sequence ID" value="NZ_CP025704.1"/>
</dbReference>
<evidence type="ECO:0000313" key="7">
    <source>
        <dbReference type="Proteomes" id="UP000235584"/>
    </source>
</evidence>
<dbReference type="Proteomes" id="UP000235584">
    <property type="component" value="Chromosome"/>
</dbReference>
<keyword evidence="3" id="KW-1133">Transmembrane helix</keyword>
<evidence type="ECO:0000256" key="1">
    <source>
        <dbReference type="ARBA" id="ARBA00004141"/>
    </source>
</evidence>
<keyword evidence="4" id="KW-0472">Membrane</keyword>
<comment type="subcellular location">
    <subcellularLocation>
        <location evidence="1">Membrane</location>
        <topology evidence="1">Multi-pass membrane protein</topology>
    </subcellularLocation>
</comment>
<organism evidence="6 7">
    <name type="scientific">Bacteriovorax stolpii</name>
    <name type="common">Bdellovibrio stolpii</name>
    <dbReference type="NCBI Taxonomy" id="960"/>
    <lineage>
        <taxon>Bacteria</taxon>
        <taxon>Pseudomonadati</taxon>
        <taxon>Bdellovibrionota</taxon>
        <taxon>Bacteriovoracia</taxon>
        <taxon>Bacteriovoracales</taxon>
        <taxon>Bacteriovoracaceae</taxon>
        <taxon>Bacteriovorax</taxon>
    </lineage>
</organism>
<keyword evidence="2" id="KW-0812">Transmembrane</keyword>
<dbReference type="EMBL" id="CP025704">
    <property type="protein sequence ID" value="AUN99579.1"/>
    <property type="molecule type" value="Genomic_DNA"/>
</dbReference>